<reference evidence="2" key="2">
    <citation type="submission" date="2020-09" db="EMBL/GenBank/DDBJ databases">
        <authorList>
            <person name="Sun Q."/>
            <person name="Zhou Y."/>
        </authorList>
    </citation>
    <scope>NUCLEOTIDE SEQUENCE</scope>
    <source>
        <strain evidence="2">CGMCC 1.12698</strain>
    </source>
</reference>
<keyword evidence="3" id="KW-1185">Reference proteome</keyword>
<dbReference type="InterPro" id="IPR006504">
    <property type="entry name" value="Tscrpt_reg_Spx/MgsR"/>
</dbReference>
<dbReference type="PROSITE" id="PS51353">
    <property type="entry name" value="ARSC"/>
    <property type="match status" value="1"/>
</dbReference>
<evidence type="ECO:0000313" key="2">
    <source>
        <dbReference type="EMBL" id="GGE80830.1"/>
    </source>
</evidence>
<dbReference type="SUPFAM" id="SSF52833">
    <property type="entry name" value="Thioredoxin-like"/>
    <property type="match status" value="1"/>
</dbReference>
<accession>A0A917ETW0</accession>
<dbReference type="InterPro" id="IPR006660">
    <property type="entry name" value="Arsenate_reductase-like"/>
</dbReference>
<sequence>MLRFYTYPKCGTCQKAKKWFEEKGVAYEAIHIVEQTPSKETLKELLENSGLELKKFFNTSGVRYRELNVKEKVATASEEELLALLASDGMLIKRPIVTDGKKVTLGFNEDVFEKEWL</sequence>
<comment type="similarity">
    <text evidence="1">Belongs to the ArsC family.</text>
</comment>
<reference evidence="2" key="1">
    <citation type="journal article" date="2014" name="Int. J. Syst. Evol. Microbiol.">
        <title>Complete genome sequence of Corynebacterium casei LMG S-19264T (=DSM 44701T), isolated from a smear-ripened cheese.</title>
        <authorList>
            <consortium name="US DOE Joint Genome Institute (JGI-PGF)"/>
            <person name="Walter F."/>
            <person name="Albersmeier A."/>
            <person name="Kalinowski J."/>
            <person name="Ruckert C."/>
        </authorList>
    </citation>
    <scope>NUCLEOTIDE SEQUENCE</scope>
    <source>
        <strain evidence="2">CGMCC 1.12698</strain>
    </source>
</reference>
<dbReference type="Proteomes" id="UP000605259">
    <property type="component" value="Unassembled WGS sequence"/>
</dbReference>
<dbReference type="RefSeq" id="WP_188389724.1">
    <property type="nucleotide sequence ID" value="NZ_BMFK01000004.1"/>
</dbReference>
<protein>
    <submittedName>
        <fullName evidence="2">Arsenate reductase</fullName>
    </submittedName>
</protein>
<dbReference type="CDD" id="cd03036">
    <property type="entry name" value="ArsC_like"/>
    <property type="match status" value="1"/>
</dbReference>
<evidence type="ECO:0000313" key="3">
    <source>
        <dbReference type="Proteomes" id="UP000605259"/>
    </source>
</evidence>
<dbReference type="Gene3D" id="3.40.30.10">
    <property type="entry name" value="Glutaredoxin"/>
    <property type="match status" value="1"/>
</dbReference>
<organism evidence="2 3">
    <name type="scientific">Priestia taiwanensis</name>
    <dbReference type="NCBI Taxonomy" id="1347902"/>
    <lineage>
        <taxon>Bacteria</taxon>
        <taxon>Bacillati</taxon>
        <taxon>Bacillota</taxon>
        <taxon>Bacilli</taxon>
        <taxon>Bacillales</taxon>
        <taxon>Bacillaceae</taxon>
        <taxon>Priestia</taxon>
    </lineage>
</organism>
<dbReference type="InterPro" id="IPR036249">
    <property type="entry name" value="Thioredoxin-like_sf"/>
</dbReference>
<dbReference type="NCBIfam" id="TIGR01617">
    <property type="entry name" value="arsC_related"/>
    <property type="match status" value="1"/>
</dbReference>
<dbReference type="Pfam" id="PF03960">
    <property type="entry name" value="ArsC"/>
    <property type="match status" value="1"/>
</dbReference>
<dbReference type="PANTHER" id="PTHR30041:SF8">
    <property type="entry name" value="PROTEIN YFFB"/>
    <property type="match status" value="1"/>
</dbReference>
<dbReference type="PANTHER" id="PTHR30041">
    <property type="entry name" value="ARSENATE REDUCTASE"/>
    <property type="match status" value="1"/>
</dbReference>
<name>A0A917ETW0_9BACI</name>
<dbReference type="AlphaFoldDB" id="A0A917ETW0"/>
<gene>
    <name evidence="2" type="primary">arsC</name>
    <name evidence="2" type="ORF">GCM10007140_32940</name>
</gene>
<proteinExistence type="inferred from homology"/>
<evidence type="ECO:0000256" key="1">
    <source>
        <dbReference type="PROSITE-ProRule" id="PRU01282"/>
    </source>
</evidence>
<comment type="caution">
    <text evidence="2">The sequence shown here is derived from an EMBL/GenBank/DDBJ whole genome shotgun (WGS) entry which is preliminary data.</text>
</comment>
<dbReference type="EMBL" id="BMFK01000004">
    <property type="protein sequence ID" value="GGE80830.1"/>
    <property type="molecule type" value="Genomic_DNA"/>
</dbReference>